<evidence type="ECO:0000256" key="5">
    <source>
        <dbReference type="ARBA" id="ARBA00023136"/>
    </source>
</evidence>
<gene>
    <name evidence="7" type="ORF">DSLASN_15140</name>
</gene>
<dbReference type="InterPro" id="IPR001851">
    <property type="entry name" value="ABC_transp_permease"/>
</dbReference>
<evidence type="ECO:0000256" key="3">
    <source>
        <dbReference type="ARBA" id="ARBA00022692"/>
    </source>
</evidence>
<dbReference type="CDD" id="cd06581">
    <property type="entry name" value="TM_PBP1_LivM_like"/>
    <property type="match status" value="1"/>
</dbReference>
<feature type="transmembrane region" description="Helical" evidence="6">
    <location>
        <begin position="135"/>
        <end position="163"/>
    </location>
</feature>
<feature type="transmembrane region" description="Helical" evidence="6">
    <location>
        <begin position="38"/>
        <end position="60"/>
    </location>
</feature>
<feature type="transmembrane region" description="Helical" evidence="6">
    <location>
        <begin position="383"/>
        <end position="402"/>
    </location>
</feature>
<evidence type="ECO:0000256" key="1">
    <source>
        <dbReference type="ARBA" id="ARBA00004651"/>
    </source>
</evidence>
<feature type="transmembrane region" description="Helical" evidence="6">
    <location>
        <begin position="259"/>
        <end position="278"/>
    </location>
</feature>
<protein>
    <submittedName>
        <fullName evidence="7">Branched-chain amino acid ABC transporter permease</fullName>
    </submittedName>
</protein>
<accession>A0ABM7PE32</accession>
<keyword evidence="8" id="KW-1185">Reference proteome</keyword>
<feature type="transmembrane region" description="Helical" evidence="6">
    <location>
        <begin position="344"/>
        <end position="371"/>
    </location>
</feature>
<feature type="transmembrane region" description="Helical" evidence="6">
    <location>
        <begin position="309"/>
        <end position="332"/>
    </location>
</feature>
<dbReference type="InterPro" id="IPR043428">
    <property type="entry name" value="LivM-like"/>
</dbReference>
<evidence type="ECO:0000313" key="8">
    <source>
        <dbReference type="Proteomes" id="UP001320148"/>
    </source>
</evidence>
<feature type="transmembrane region" description="Helical" evidence="6">
    <location>
        <begin position="108"/>
        <end position="123"/>
    </location>
</feature>
<keyword evidence="2" id="KW-1003">Cell membrane</keyword>
<dbReference type="RefSeq" id="WP_236892230.1">
    <property type="nucleotide sequence ID" value="NZ_AP024488.1"/>
</dbReference>
<sequence length="417" mass="45958">MFKLSEIKKSIIVALWFIFLTFPIMVIKVNTIDNEIIWRWHNMFTIGIVTFTLSLIWRYFQETEGSGRKIAALFTQNPLTRNIKRVLSSSRPTKDGVIRESSPTIQRIFYGLLIVVALVFPFANDYQTTILTTALMYVILGLGLNIAVGLAGLLHLGYVAFYAVGAYTYALLNMYYGVGFWVAVPLGGILATLFGIALGIPVLRLRGDYLAIVTLGFGEITRITLENWDALTQGPSGIAQIPKPGLFGIELSTQQGIMYVYYLAVGLAVLTVFATYRLQNSRIGRALMAMREDEIASQAMGIDITRTKLTAFALSAFFAGVAGVLFAAKTGFINPQSFTFMESAIILSIVVLGGMGSIIGVIIGALILILLPEYLREVGNYRMLLFGASMVIMMIFRPQGIVSNVRKVYKIDKGGQK</sequence>
<keyword evidence="3 6" id="KW-0812">Transmembrane</keyword>
<dbReference type="EMBL" id="AP024488">
    <property type="protein sequence ID" value="BCS95882.1"/>
    <property type="molecule type" value="Genomic_DNA"/>
</dbReference>
<evidence type="ECO:0000313" key="7">
    <source>
        <dbReference type="EMBL" id="BCS95882.1"/>
    </source>
</evidence>
<dbReference type="PANTHER" id="PTHR30482:SF20">
    <property type="entry name" value="HIGH-AFFINITY BRANCHED-CHAIN AMINO ACID TRANSPORT SYSTEM PERMEASE PROTEIN LIVM"/>
    <property type="match status" value="1"/>
</dbReference>
<organism evidence="7 8">
    <name type="scientific">Desulfoluna limicola</name>
    <dbReference type="NCBI Taxonomy" id="2810562"/>
    <lineage>
        <taxon>Bacteria</taxon>
        <taxon>Pseudomonadati</taxon>
        <taxon>Thermodesulfobacteriota</taxon>
        <taxon>Desulfobacteria</taxon>
        <taxon>Desulfobacterales</taxon>
        <taxon>Desulfolunaceae</taxon>
        <taxon>Desulfoluna</taxon>
    </lineage>
</organism>
<evidence type="ECO:0000256" key="6">
    <source>
        <dbReference type="SAM" id="Phobius"/>
    </source>
</evidence>
<comment type="subcellular location">
    <subcellularLocation>
        <location evidence="1">Cell membrane</location>
        <topology evidence="1">Multi-pass membrane protein</topology>
    </subcellularLocation>
</comment>
<evidence type="ECO:0000256" key="4">
    <source>
        <dbReference type="ARBA" id="ARBA00022989"/>
    </source>
</evidence>
<name>A0ABM7PE32_9BACT</name>
<dbReference type="Proteomes" id="UP001320148">
    <property type="component" value="Chromosome"/>
</dbReference>
<keyword evidence="4 6" id="KW-1133">Transmembrane helix</keyword>
<reference evidence="7 8" key="1">
    <citation type="submission" date="2021-02" db="EMBL/GenBank/DDBJ databases">
        <title>Complete genome of Desulfoluna sp. strain ASN36.</title>
        <authorList>
            <person name="Takahashi A."/>
            <person name="Kojima H."/>
            <person name="Fukui M."/>
        </authorList>
    </citation>
    <scope>NUCLEOTIDE SEQUENCE [LARGE SCALE GENOMIC DNA]</scope>
    <source>
        <strain evidence="7 8">ASN36</strain>
    </source>
</reference>
<feature type="transmembrane region" description="Helical" evidence="6">
    <location>
        <begin position="12"/>
        <end position="32"/>
    </location>
</feature>
<evidence type="ECO:0000256" key="2">
    <source>
        <dbReference type="ARBA" id="ARBA00022475"/>
    </source>
</evidence>
<keyword evidence="5 6" id="KW-0472">Membrane</keyword>
<dbReference type="Pfam" id="PF02653">
    <property type="entry name" value="BPD_transp_2"/>
    <property type="match status" value="1"/>
</dbReference>
<proteinExistence type="predicted"/>
<feature type="transmembrane region" description="Helical" evidence="6">
    <location>
        <begin position="175"/>
        <end position="200"/>
    </location>
</feature>
<dbReference type="PANTHER" id="PTHR30482">
    <property type="entry name" value="HIGH-AFFINITY BRANCHED-CHAIN AMINO ACID TRANSPORT SYSTEM PERMEASE"/>
    <property type="match status" value="1"/>
</dbReference>